<dbReference type="InterPro" id="IPR005471">
    <property type="entry name" value="Tscrpt_reg_IclR_N"/>
</dbReference>
<dbReference type="InterPro" id="IPR011991">
    <property type="entry name" value="ArsR-like_HTH"/>
</dbReference>
<evidence type="ECO:0000313" key="7">
    <source>
        <dbReference type="Proteomes" id="UP001501183"/>
    </source>
</evidence>
<dbReference type="Gene3D" id="3.30.450.40">
    <property type="match status" value="1"/>
</dbReference>
<keyword evidence="7" id="KW-1185">Reference proteome</keyword>
<proteinExistence type="predicted"/>
<evidence type="ECO:0000313" key="6">
    <source>
        <dbReference type="EMBL" id="GAA4488562.1"/>
    </source>
</evidence>
<evidence type="ECO:0000259" key="4">
    <source>
        <dbReference type="PROSITE" id="PS51077"/>
    </source>
</evidence>
<dbReference type="InterPro" id="IPR036388">
    <property type="entry name" value="WH-like_DNA-bd_sf"/>
</dbReference>
<dbReference type="InterPro" id="IPR036390">
    <property type="entry name" value="WH_DNA-bd_sf"/>
</dbReference>
<dbReference type="PROSITE" id="PS51077">
    <property type="entry name" value="HTH_ICLR"/>
    <property type="match status" value="1"/>
</dbReference>
<dbReference type="EMBL" id="BAABFB010000072">
    <property type="protein sequence ID" value="GAA4488562.1"/>
    <property type="molecule type" value="Genomic_DNA"/>
</dbReference>
<dbReference type="SUPFAM" id="SSF55781">
    <property type="entry name" value="GAF domain-like"/>
    <property type="match status" value="1"/>
</dbReference>
<dbReference type="CDD" id="cd00090">
    <property type="entry name" value="HTH_ARSR"/>
    <property type="match status" value="1"/>
</dbReference>
<dbReference type="PROSITE" id="PS51078">
    <property type="entry name" value="ICLR_ED"/>
    <property type="match status" value="1"/>
</dbReference>
<sequence>MERKSPPTDRVVQILNLLADSPRERLTLTQVAEALDLNKPTCLGILTALTDADFVTRDDAKTYGLGPALIRLGSAAESGLANLDLVRPFVTELHDTLGVSCILTAVHEGHIVILDRRGPAIPGDRRDLVGERFPLAPPLGLVNVAWEHDTLVDAWLNCPPLAPLPPTDDVVRAIVDGGRTRGFIVECLSTSTASSVVLASLLASGMPQRIIDELRSHLPPVDWSEFVTEMPVDDAETLPVANISAPIFDRHGTQQYTLTLVPEEADASVAQCRDWAAVVVRVARAATAALGGKGI</sequence>
<reference evidence="7" key="1">
    <citation type="journal article" date="2019" name="Int. J. Syst. Evol. Microbiol.">
        <title>The Global Catalogue of Microorganisms (GCM) 10K type strain sequencing project: providing services to taxonomists for standard genome sequencing and annotation.</title>
        <authorList>
            <consortium name="The Broad Institute Genomics Platform"/>
            <consortium name="The Broad Institute Genome Sequencing Center for Infectious Disease"/>
            <person name="Wu L."/>
            <person name="Ma J."/>
        </authorList>
    </citation>
    <scope>NUCLEOTIDE SEQUENCE [LARGE SCALE GENOMIC DNA]</scope>
    <source>
        <strain evidence="7">JCM 32206</strain>
    </source>
</reference>
<evidence type="ECO:0000256" key="3">
    <source>
        <dbReference type="ARBA" id="ARBA00023163"/>
    </source>
</evidence>
<comment type="caution">
    <text evidence="6">The sequence shown here is derived from an EMBL/GenBank/DDBJ whole genome shotgun (WGS) entry which is preliminary data.</text>
</comment>
<feature type="domain" description="HTH iclR-type" evidence="4">
    <location>
        <begin position="5"/>
        <end position="67"/>
    </location>
</feature>
<dbReference type="RefSeq" id="WP_345351628.1">
    <property type="nucleotide sequence ID" value="NZ_BAABFB010000072.1"/>
</dbReference>
<evidence type="ECO:0000256" key="1">
    <source>
        <dbReference type="ARBA" id="ARBA00023015"/>
    </source>
</evidence>
<feature type="domain" description="IclR-ED" evidence="5">
    <location>
        <begin position="68"/>
        <end position="292"/>
    </location>
</feature>
<keyword evidence="1" id="KW-0805">Transcription regulation</keyword>
<name>A0ABP8PMN7_9NOCA</name>
<evidence type="ECO:0000259" key="5">
    <source>
        <dbReference type="PROSITE" id="PS51078"/>
    </source>
</evidence>
<accession>A0ABP8PMN7</accession>
<organism evidence="6 7">
    <name type="scientific">Rhodococcus olei</name>
    <dbReference type="NCBI Taxonomy" id="2161675"/>
    <lineage>
        <taxon>Bacteria</taxon>
        <taxon>Bacillati</taxon>
        <taxon>Actinomycetota</taxon>
        <taxon>Actinomycetes</taxon>
        <taxon>Mycobacteriales</taxon>
        <taxon>Nocardiaceae</taxon>
        <taxon>Rhodococcus</taxon>
    </lineage>
</organism>
<dbReference type="InterPro" id="IPR014757">
    <property type="entry name" value="Tscrpt_reg_IclR_C"/>
</dbReference>
<dbReference type="Proteomes" id="UP001501183">
    <property type="component" value="Unassembled WGS sequence"/>
</dbReference>
<gene>
    <name evidence="6" type="ORF">GCM10023094_48630</name>
</gene>
<protein>
    <submittedName>
        <fullName evidence="6">Helix-turn-helix domain-containing protein</fullName>
    </submittedName>
</protein>
<dbReference type="InterPro" id="IPR050707">
    <property type="entry name" value="HTH_MetabolicPath_Reg"/>
</dbReference>
<dbReference type="SMART" id="SM00346">
    <property type="entry name" value="HTH_ICLR"/>
    <property type="match status" value="1"/>
</dbReference>
<dbReference type="Gene3D" id="1.10.10.10">
    <property type="entry name" value="Winged helix-like DNA-binding domain superfamily/Winged helix DNA-binding domain"/>
    <property type="match status" value="1"/>
</dbReference>
<dbReference type="InterPro" id="IPR029016">
    <property type="entry name" value="GAF-like_dom_sf"/>
</dbReference>
<evidence type="ECO:0000256" key="2">
    <source>
        <dbReference type="ARBA" id="ARBA00023125"/>
    </source>
</evidence>
<dbReference type="Pfam" id="PF09339">
    <property type="entry name" value="HTH_IclR"/>
    <property type="match status" value="1"/>
</dbReference>
<dbReference type="PANTHER" id="PTHR30136:SF24">
    <property type="entry name" value="HTH-TYPE TRANSCRIPTIONAL REPRESSOR ALLR"/>
    <property type="match status" value="1"/>
</dbReference>
<dbReference type="SUPFAM" id="SSF46785">
    <property type="entry name" value="Winged helix' DNA-binding domain"/>
    <property type="match status" value="1"/>
</dbReference>
<dbReference type="PANTHER" id="PTHR30136">
    <property type="entry name" value="HELIX-TURN-HELIX TRANSCRIPTIONAL REGULATOR, ICLR FAMILY"/>
    <property type="match status" value="1"/>
</dbReference>
<keyword evidence="3" id="KW-0804">Transcription</keyword>
<keyword evidence="2" id="KW-0238">DNA-binding</keyword>